<dbReference type="OrthoDB" id="1681166at2759"/>
<name>A0A1B8GHD0_9PEZI</name>
<sequence length="295" mass="32109">MSPSTSQSLPTGKDPPDNAAHPASSPITSPRLPYASLQPSQQAPEEPQHQESTMAPRPAFTPFFTLVDDATSGSTHHPVNVRYIFSDDDQDLTDEYLAAISSAPSPNSSSHIAHSSGSSSLTSSSRHQQQQRMPSGSEPREPEHRTLLLDLDESGTAVTAFHSLSPSWQLLSASITKAPTWESGPAAADDGEDEGAARFMLRLEGTRGRDEGMRERVGRVWREPGEGVRGEDFQVLVEEFERKMRVLRTVVDTGRDSLGLEEEEGEYGGDGGEGEGEHEEEEAEGEKEGEDRPKE</sequence>
<dbReference type="AlphaFoldDB" id="A0A1B8GHD0"/>
<dbReference type="RefSeq" id="XP_018128962.1">
    <property type="nucleotide sequence ID" value="XM_018277005.2"/>
</dbReference>
<gene>
    <name evidence="2" type="ORF">VE01_07571</name>
</gene>
<feature type="compositionally biased region" description="Low complexity" evidence="1">
    <location>
        <begin position="101"/>
        <end position="125"/>
    </location>
</feature>
<feature type="region of interest" description="Disordered" evidence="1">
    <location>
        <begin position="251"/>
        <end position="295"/>
    </location>
</feature>
<dbReference type="Proteomes" id="UP000091956">
    <property type="component" value="Unassembled WGS sequence"/>
</dbReference>
<feature type="compositionally biased region" description="Acidic residues" evidence="1">
    <location>
        <begin position="259"/>
        <end position="288"/>
    </location>
</feature>
<evidence type="ECO:0000256" key="1">
    <source>
        <dbReference type="SAM" id="MobiDB-lite"/>
    </source>
</evidence>
<evidence type="ECO:0000313" key="3">
    <source>
        <dbReference type="Proteomes" id="UP000091956"/>
    </source>
</evidence>
<feature type="region of interest" description="Disordered" evidence="1">
    <location>
        <begin position="1"/>
        <end position="61"/>
    </location>
</feature>
<dbReference type="STRING" id="342668.A0A1B8GHD0"/>
<protein>
    <submittedName>
        <fullName evidence="2">Uncharacterized protein</fullName>
    </submittedName>
</protein>
<reference evidence="2 3" key="1">
    <citation type="submission" date="2016-03" db="EMBL/GenBank/DDBJ databases">
        <title>Comparative genomics of Pseudogymnoascus destructans, the fungus causing white-nose syndrome of bats.</title>
        <authorList>
            <person name="Palmer J.M."/>
            <person name="Drees K.P."/>
            <person name="Foster J.T."/>
            <person name="Lindner D.L."/>
        </authorList>
    </citation>
    <scope>NUCLEOTIDE SEQUENCE [LARGE SCALE GENOMIC DNA]</scope>
    <source>
        <strain evidence="2 3">UAMH 10579</strain>
    </source>
</reference>
<organism evidence="2 3">
    <name type="scientific">Pseudogymnoascus verrucosus</name>
    <dbReference type="NCBI Taxonomy" id="342668"/>
    <lineage>
        <taxon>Eukaryota</taxon>
        <taxon>Fungi</taxon>
        <taxon>Dikarya</taxon>
        <taxon>Ascomycota</taxon>
        <taxon>Pezizomycotina</taxon>
        <taxon>Leotiomycetes</taxon>
        <taxon>Thelebolales</taxon>
        <taxon>Thelebolaceae</taxon>
        <taxon>Pseudogymnoascus</taxon>
    </lineage>
</organism>
<dbReference type="EMBL" id="KV460237">
    <property type="protein sequence ID" value="OBT95229.1"/>
    <property type="molecule type" value="Genomic_DNA"/>
</dbReference>
<dbReference type="GeneID" id="28840957"/>
<reference evidence="3" key="2">
    <citation type="journal article" date="2018" name="Nat. Commun.">
        <title>Extreme sensitivity to ultraviolet light in the fungal pathogen causing white-nose syndrome of bats.</title>
        <authorList>
            <person name="Palmer J.M."/>
            <person name="Drees K.P."/>
            <person name="Foster J.T."/>
            <person name="Lindner D.L."/>
        </authorList>
    </citation>
    <scope>NUCLEOTIDE SEQUENCE [LARGE SCALE GENOMIC DNA]</scope>
    <source>
        <strain evidence="3">UAMH 10579</strain>
    </source>
</reference>
<feature type="compositionally biased region" description="Polar residues" evidence="1">
    <location>
        <begin position="1"/>
        <end position="10"/>
    </location>
</feature>
<accession>A0A1B8GHD0</accession>
<dbReference type="Gene3D" id="2.60.270.60">
    <property type="match status" value="1"/>
</dbReference>
<keyword evidence="3" id="KW-1185">Reference proteome</keyword>
<proteinExistence type="predicted"/>
<evidence type="ECO:0000313" key="2">
    <source>
        <dbReference type="EMBL" id="OBT95229.1"/>
    </source>
</evidence>
<feature type="region of interest" description="Disordered" evidence="1">
    <location>
        <begin position="101"/>
        <end position="142"/>
    </location>
</feature>